<accession>A0A284S977</accession>
<evidence type="ECO:0000313" key="1">
    <source>
        <dbReference type="EMBL" id="SJL17526.1"/>
    </source>
</evidence>
<name>A0A284S977_ARMOS</name>
<organism evidence="1 2">
    <name type="scientific">Armillaria ostoyae</name>
    <name type="common">Armillaria root rot fungus</name>
    <dbReference type="NCBI Taxonomy" id="47428"/>
    <lineage>
        <taxon>Eukaryota</taxon>
        <taxon>Fungi</taxon>
        <taxon>Dikarya</taxon>
        <taxon>Basidiomycota</taxon>
        <taxon>Agaricomycotina</taxon>
        <taxon>Agaricomycetes</taxon>
        <taxon>Agaricomycetidae</taxon>
        <taxon>Agaricales</taxon>
        <taxon>Marasmiineae</taxon>
        <taxon>Physalacriaceae</taxon>
        <taxon>Armillaria</taxon>
    </lineage>
</organism>
<gene>
    <name evidence="1" type="ORF">ARMOST_21078</name>
</gene>
<evidence type="ECO:0000313" key="2">
    <source>
        <dbReference type="Proteomes" id="UP000219338"/>
    </source>
</evidence>
<reference evidence="2" key="1">
    <citation type="journal article" date="2017" name="Nat. Ecol. Evol.">
        <title>Genome expansion and lineage-specific genetic innovations in the forest pathogenic fungi Armillaria.</title>
        <authorList>
            <person name="Sipos G."/>
            <person name="Prasanna A.N."/>
            <person name="Walter M.C."/>
            <person name="O'Connor E."/>
            <person name="Balint B."/>
            <person name="Krizsan K."/>
            <person name="Kiss B."/>
            <person name="Hess J."/>
            <person name="Varga T."/>
            <person name="Slot J."/>
            <person name="Riley R."/>
            <person name="Boka B."/>
            <person name="Rigling D."/>
            <person name="Barry K."/>
            <person name="Lee J."/>
            <person name="Mihaltcheva S."/>
            <person name="LaButti K."/>
            <person name="Lipzen A."/>
            <person name="Waldron R."/>
            <person name="Moloney N.M."/>
            <person name="Sperisen C."/>
            <person name="Kredics L."/>
            <person name="Vagvoelgyi C."/>
            <person name="Patrignani A."/>
            <person name="Fitzpatrick D."/>
            <person name="Nagy I."/>
            <person name="Doyle S."/>
            <person name="Anderson J.B."/>
            <person name="Grigoriev I.V."/>
            <person name="Gueldener U."/>
            <person name="Muensterkoetter M."/>
            <person name="Nagy L.G."/>
        </authorList>
    </citation>
    <scope>NUCLEOTIDE SEQUENCE [LARGE SCALE GENOMIC DNA]</scope>
    <source>
        <strain evidence="2">C18/9</strain>
    </source>
</reference>
<dbReference type="AlphaFoldDB" id="A0A284S977"/>
<proteinExistence type="predicted"/>
<dbReference type="OrthoDB" id="10336817at2759"/>
<evidence type="ECO:0008006" key="3">
    <source>
        <dbReference type="Google" id="ProtNLM"/>
    </source>
</evidence>
<dbReference type="Proteomes" id="UP000219338">
    <property type="component" value="Unassembled WGS sequence"/>
</dbReference>
<protein>
    <recommendedName>
        <fullName evidence="3">N-acetyltransferase domain-containing protein</fullName>
    </recommendedName>
</protein>
<dbReference type="EMBL" id="FUEG01000045">
    <property type="protein sequence ID" value="SJL17526.1"/>
    <property type="molecule type" value="Genomic_DNA"/>
</dbReference>
<keyword evidence="2" id="KW-1185">Reference proteome</keyword>
<sequence length="60" mass="6739">MFKEMTRQAIQDKGVMVVGADSDLKVRIYESFGFKLKGRTVLASSVKGESYPLFVLKKIP</sequence>